<reference evidence="3" key="2">
    <citation type="journal article" date="2021" name="PeerJ">
        <title>Extensive microbial diversity within the chicken gut microbiome revealed by metagenomics and culture.</title>
        <authorList>
            <person name="Gilroy R."/>
            <person name="Ravi A."/>
            <person name="Getino M."/>
            <person name="Pursley I."/>
            <person name="Horton D.L."/>
            <person name="Alikhan N.F."/>
            <person name="Baker D."/>
            <person name="Gharbi K."/>
            <person name="Hall N."/>
            <person name="Watson M."/>
            <person name="Adriaenssens E.M."/>
            <person name="Foster-Nyarko E."/>
            <person name="Jarju S."/>
            <person name="Secka A."/>
            <person name="Antonio M."/>
            <person name="Oren A."/>
            <person name="Chaudhuri R.R."/>
            <person name="La Ragione R."/>
            <person name="Hildebrand F."/>
            <person name="Pallen M.J."/>
        </authorList>
    </citation>
    <scope>NUCLEOTIDE SEQUENCE</scope>
    <source>
        <strain evidence="3">10037</strain>
    </source>
</reference>
<dbReference type="EMBL" id="JADIME010000024">
    <property type="protein sequence ID" value="MBO8464782.1"/>
    <property type="molecule type" value="Genomic_DNA"/>
</dbReference>
<feature type="region of interest" description="Disordered" evidence="1">
    <location>
        <begin position="32"/>
        <end position="109"/>
    </location>
</feature>
<feature type="compositionally biased region" description="Basic and acidic residues" evidence="1">
    <location>
        <begin position="51"/>
        <end position="61"/>
    </location>
</feature>
<feature type="compositionally biased region" description="Gly residues" evidence="1">
    <location>
        <begin position="249"/>
        <end position="260"/>
    </location>
</feature>
<sequence length="431" mass="45550">MSTERFCPECGTKVNENERFCHDCGADLGEDTNMQAGPVTGQDDCPGERTAPAKEQTKEAESQFIGKGARINATGGISNTSNSVSTTTSTSSTSVNTSNVDNSSTVNHNTTIVMGGKEKSEYCEVCGNPFGDRHAKCPKCGKQICFDCKVKNKNRCIECEKKAINEYRVAFQQLLLTTNGNIGIAGRQMMDSKARELDVEDVKASIEKELADLYRPAAKPVQPAVTPSSPVHDPATQRPATATGNASGNQGGQKGVGTLTGGAPMPPRGGNGKKDTGGNNNKWIIPVIACIIIAAIAVFILMPKGEKDIKPSSAPAGTEQTAASPEPEAPEKQVTEKAPEKAAPAKKQQVQKPAPEPEKDSNYEAGMAAYDKGEGKEAVKYFNASGSADAYYMLGVIYEQGCGSVGKNAMMARKNFKKAAELGNAQAKAKL</sequence>
<evidence type="ECO:0000313" key="3">
    <source>
        <dbReference type="EMBL" id="MBO8464782.1"/>
    </source>
</evidence>
<evidence type="ECO:0000256" key="1">
    <source>
        <dbReference type="SAM" id="MobiDB-lite"/>
    </source>
</evidence>
<feature type="compositionally biased region" description="Polar residues" evidence="1">
    <location>
        <begin position="238"/>
        <end position="248"/>
    </location>
</feature>
<feature type="transmembrane region" description="Helical" evidence="2">
    <location>
        <begin position="283"/>
        <end position="302"/>
    </location>
</feature>
<proteinExistence type="predicted"/>
<dbReference type="SUPFAM" id="SSF81901">
    <property type="entry name" value="HCP-like"/>
    <property type="match status" value="1"/>
</dbReference>
<feature type="compositionally biased region" description="Basic and acidic residues" evidence="1">
    <location>
        <begin position="329"/>
        <end position="340"/>
    </location>
</feature>
<keyword evidence="2" id="KW-0812">Transmembrane</keyword>
<keyword evidence="2" id="KW-1133">Transmembrane helix</keyword>
<feature type="compositionally biased region" description="Low complexity" evidence="1">
    <location>
        <begin position="78"/>
        <end position="109"/>
    </location>
</feature>
<keyword evidence="2" id="KW-0472">Membrane</keyword>
<evidence type="ECO:0000256" key="2">
    <source>
        <dbReference type="SAM" id="Phobius"/>
    </source>
</evidence>
<feature type="region of interest" description="Disordered" evidence="1">
    <location>
        <begin position="217"/>
        <end position="279"/>
    </location>
</feature>
<protein>
    <submittedName>
        <fullName evidence="3">Zinc-ribbon domain-containing protein</fullName>
    </submittedName>
</protein>
<organism evidence="3 4">
    <name type="scientific">Candidatus Merdivivens pullistercoris</name>
    <dbReference type="NCBI Taxonomy" id="2840873"/>
    <lineage>
        <taxon>Bacteria</taxon>
        <taxon>Pseudomonadati</taxon>
        <taxon>Bacteroidota</taxon>
        <taxon>Bacteroidia</taxon>
        <taxon>Bacteroidales</taxon>
        <taxon>Muribaculaceae</taxon>
        <taxon>Muribaculaceae incertae sedis</taxon>
        <taxon>Candidatus Merdivivens</taxon>
    </lineage>
</organism>
<feature type="region of interest" description="Disordered" evidence="1">
    <location>
        <begin position="310"/>
        <end position="363"/>
    </location>
</feature>
<evidence type="ECO:0000313" key="4">
    <source>
        <dbReference type="Proteomes" id="UP000823597"/>
    </source>
</evidence>
<name>A0A9D9I2S5_9BACT</name>
<dbReference type="AlphaFoldDB" id="A0A9D9I2S5"/>
<reference evidence="3" key="1">
    <citation type="submission" date="2020-10" db="EMBL/GenBank/DDBJ databases">
        <authorList>
            <person name="Gilroy R."/>
        </authorList>
    </citation>
    <scope>NUCLEOTIDE SEQUENCE</scope>
    <source>
        <strain evidence="3">10037</strain>
    </source>
</reference>
<feature type="compositionally biased region" description="Low complexity" evidence="1">
    <location>
        <begin position="341"/>
        <end position="353"/>
    </location>
</feature>
<comment type="caution">
    <text evidence="3">The sequence shown here is derived from an EMBL/GenBank/DDBJ whole genome shotgun (WGS) entry which is preliminary data.</text>
</comment>
<dbReference type="SMART" id="SM00671">
    <property type="entry name" value="SEL1"/>
    <property type="match status" value="1"/>
</dbReference>
<dbReference type="Proteomes" id="UP000823597">
    <property type="component" value="Unassembled WGS sequence"/>
</dbReference>
<dbReference type="InterPro" id="IPR011990">
    <property type="entry name" value="TPR-like_helical_dom_sf"/>
</dbReference>
<accession>A0A9D9I2S5</accession>
<dbReference type="Gene3D" id="1.25.40.10">
    <property type="entry name" value="Tetratricopeptide repeat domain"/>
    <property type="match status" value="1"/>
</dbReference>
<dbReference type="InterPro" id="IPR006597">
    <property type="entry name" value="Sel1-like"/>
</dbReference>
<gene>
    <name evidence="3" type="ORF">IAB93_02140</name>
</gene>